<evidence type="ECO:0000259" key="8">
    <source>
        <dbReference type="Pfam" id="PF01447"/>
    </source>
</evidence>
<accession>A0A5B1LE38</accession>
<dbReference type="Pfam" id="PF01447">
    <property type="entry name" value="Peptidase_M4"/>
    <property type="match status" value="1"/>
</dbReference>
<dbReference type="Pfam" id="PF07504">
    <property type="entry name" value="FTP"/>
    <property type="match status" value="1"/>
</dbReference>
<feature type="chain" id="PRO_5023091103" evidence="7">
    <location>
        <begin position="30"/>
        <end position="773"/>
    </location>
</feature>
<feature type="domain" description="Peptidase M4" evidence="8">
    <location>
        <begin position="207"/>
        <end position="342"/>
    </location>
</feature>
<evidence type="ECO:0000259" key="9">
    <source>
        <dbReference type="Pfam" id="PF02868"/>
    </source>
</evidence>
<evidence type="ECO:0000313" key="11">
    <source>
        <dbReference type="EMBL" id="KAA1418925.1"/>
    </source>
</evidence>
<dbReference type="SUPFAM" id="SSF49313">
    <property type="entry name" value="Cadherin-like"/>
    <property type="match status" value="1"/>
</dbReference>
<evidence type="ECO:0000313" key="12">
    <source>
        <dbReference type="Proteomes" id="UP000325003"/>
    </source>
</evidence>
<dbReference type="InterPro" id="IPR015919">
    <property type="entry name" value="Cadherin-like_sf"/>
</dbReference>
<dbReference type="Proteomes" id="UP000325003">
    <property type="component" value="Unassembled WGS sequence"/>
</dbReference>
<evidence type="ECO:0000256" key="7">
    <source>
        <dbReference type="SAM" id="SignalP"/>
    </source>
</evidence>
<dbReference type="InterPro" id="IPR011096">
    <property type="entry name" value="FTP_domain"/>
</dbReference>
<evidence type="ECO:0000256" key="5">
    <source>
        <dbReference type="ARBA" id="ARBA00022833"/>
    </source>
</evidence>
<dbReference type="Pfam" id="PF02868">
    <property type="entry name" value="Peptidase_M4_C"/>
    <property type="match status" value="1"/>
</dbReference>
<keyword evidence="6" id="KW-0482">Metalloprotease</keyword>
<dbReference type="InterPro" id="IPR013783">
    <property type="entry name" value="Ig-like_fold"/>
</dbReference>
<name>A0A5B1LE38_9ACTN</name>
<dbReference type="InterPro" id="IPR050728">
    <property type="entry name" value="Zinc_Metalloprotease_M4"/>
</dbReference>
<dbReference type="GO" id="GO:0005975">
    <property type="term" value="P:carbohydrate metabolic process"/>
    <property type="evidence" value="ECO:0007669"/>
    <property type="project" value="UniProtKB-ARBA"/>
</dbReference>
<reference evidence="11 12" key="2">
    <citation type="submission" date="2019-09" db="EMBL/GenBank/DDBJ databases">
        <authorList>
            <person name="Jin C."/>
        </authorList>
    </citation>
    <scope>NUCLEOTIDE SEQUENCE [LARGE SCALE GENOMIC DNA]</scope>
    <source>
        <strain evidence="11 12">BN130099</strain>
    </source>
</reference>
<dbReference type="GO" id="GO:0006508">
    <property type="term" value="P:proteolysis"/>
    <property type="evidence" value="ECO:0007669"/>
    <property type="project" value="UniProtKB-KW"/>
</dbReference>
<dbReference type="GO" id="GO:0016020">
    <property type="term" value="C:membrane"/>
    <property type="evidence" value="ECO:0007669"/>
    <property type="project" value="InterPro"/>
</dbReference>
<dbReference type="CDD" id="cd09597">
    <property type="entry name" value="M4_TLP"/>
    <property type="match status" value="1"/>
</dbReference>
<evidence type="ECO:0000256" key="3">
    <source>
        <dbReference type="ARBA" id="ARBA00022729"/>
    </source>
</evidence>
<keyword evidence="4" id="KW-0378">Hydrolase</keyword>
<keyword evidence="1" id="KW-0645">Protease</keyword>
<feature type="domain" description="Peptidase M4 C-terminal" evidence="9">
    <location>
        <begin position="356"/>
        <end position="516"/>
    </location>
</feature>
<dbReference type="Pfam" id="PF05345">
    <property type="entry name" value="He_PIG"/>
    <property type="match status" value="1"/>
</dbReference>
<sequence>MRSLRPLVATSILAVAASLAALPSGSATADTAKPPARHQIQTKKVDRDAAARSAAAAVVSAKAPQLFLSRYDKVKAASTLRSGPLRFVPYTRTYKGLPVDGGDFVVVVDKGGNVVYTSVAQTGKVRLTDVSPSITSSAARSTSAGKVDRAQLSRSTLVVLQRGSRSSLAWKTTATGLRKGAPSRLDVYVDATSGKVLQTLENVADGEGHAAYSGPDPVTIGTTHPGAVYSMTTPGTPSLVCQDSATNVTFTGPDDVWGNGVATNKETGCVDALYAAQQQKLMLKGWLGRDGMNGAGGWLPIRVGLNDLNAFYDGYEIQIGHNNANQWISSLDVVAHEFGHGIDDFTPGGISRNGTQEFVGDTFGASTEYYDNQPAPYDQRDFLVGEEINLVGSGPIRNMYNPSLVNGDPNCYSASVDNMEVHAAAGPGNHWFYLAAIGSNAAGQPVSPRCAGAPAVTGIGVSKTMKIMYTAMLMKTTASSYKQYRAWTLTAARHLYGQSSCTEFNRVKAAWNAVSVPALAGEATCTVGQASVSITNATSRTFNANTTIAPFTMTASGGSSPYSWSATGLPTGLSISPTTGQISGTLGLASGGSYVVQVTATDTAARVGTAWFTLKVNSPTTASCTGQRLGNPGFENAIPVPWVMSAGSIYADGSQHGGTKYAWMGGWGDDVTEVASQQVKIPAGCKATLTFWVKISTEESGSTAFDKYTVKANNFTLKSLSNVNANNTWTLQTAIVPAAFAGANVTFSFTSDEDSSLATSFRLDDVALTISTP</sequence>
<keyword evidence="2" id="KW-0479">Metal-binding</keyword>
<organism evidence="11 12">
    <name type="scientific">Nocardioides humilatus</name>
    <dbReference type="NCBI Taxonomy" id="2607660"/>
    <lineage>
        <taxon>Bacteria</taxon>
        <taxon>Bacillati</taxon>
        <taxon>Actinomycetota</taxon>
        <taxon>Actinomycetes</taxon>
        <taxon>Propionibacteriales</taxon>
        <taxon>Nocardioidaceae</taxon>
        <taxon>Nocardioides</taxon>
    </lineage>
</organism>
<evidence type="ECO:0000259" key="10">
    <source>
        <dbReference type="Pfam" id="PF07504"/>
    </source>
</evidence>
<feature type="domain" description="FTP" evidence="10">
    <location>
        <begin position="82"/>
        <end position="115"/>
    </location>
</feature>
<dbReference type="PANTHER" id="PTHR33794:SF1">
    <property type="entry name" value="BACILLOLYSIN"/>
    <property type="match status" value="1"/>
</dbReference>
<evidence type="ECO:0000256" key="6">
    <source>
        <dbReference type="ARBA" id="ARBA00023049"/>
    </source>
</evidence>
<reference evidence="11 12" key="1">
    <citation type="submission" date="2019-09" db="EMBL/GenBank/DDBJ databases">
        <title>Nocardioides panacisoli sp. nov., isolated from the soil of a ginseng field.</title>
        <authorList>
            <person name="Cho C."/>
        </authorList>
    </citation>
    <scope>NUCLEOTIDE SEQUENCE [LARGE SCALE GENOMIC DNA]</scope>
    <source>
        <strain evidence="11 12">BN130099</strain>
    </source>
</reference>
<keyword evidence="5" id="KW-0862">Zinc</keyword>
<evidence type="ECO:0000256" key="4">
    <source>
        <dbReference type="ARBA" id="ARBA00022801"/>
    </source>
</evidence>
<evidence type="ECO:0000256" key="2">
    <source>
        <dbReference type="ARBA" id="ARBA00022723"/>
    </source>
</evidence>
<dbReference type="Gene3D" id="2.60.120.260">
    <property type="entry name" value="Galactose-binding domain-like"/>
    <property type="match status" value="1"/>
</dbReference>
<dbReference type="Gene3D" id="3.10.170.10">
    <property type="match status" value="1"/>
</dbReference>
<gene>
    <name evidence="11" type="ORF">F0U44_10640</name>
</gene>
<keyword evidence="12" id="KW-1185">Reference proteome</keyword>
<dbReference type="AlphaFoldDB" id="A0A5B1LE38"/>
<dbReference type="Gene3D" id="2.60.40.10">
    <property type="entry name" value="Immunoglobulins"/>
    <property type="match status" value="1"/>
</dbReference>
<keyword evidence="3 7" id="KW-0732">Signal</keyword>
<dbReference type="GO" id="GO:0005509">
    <property type="term" value="F:calcium ion binding"/>
    <property type="evidence" value="ECO:0007669"/>
    <property type="project" value="InterPro"/>
</dbReference>
<evidence type="ECO:0000256" key="1">
    <source>
        <dbReference type="ARBA" id="ARBA00022670"/>
    </source>
</evidence>
<dbReference type="InterPro" id="IPR001570">
    <property type="entry name" value="Peptidase_M4_C_domain"/>
</dbReference>
<dbReference type="PANTHER" id="PTHR33794">
    <property type="entry name" value="BACILLOLYSIN"/>
    <property type="match status" value="1"/>
</dbReference>
<dbReference type="Gene3D" id="1.10.390.10">
    <property type="entry name" value="Neutral Protease Domain 2"/>
    <property type="match status" value="1"/>
</dbReference>
<dbReference type="SUPFAM" id="SSF55486">
    <property type="entry name" value="Metalloproteases ('zincins'), catalytic domain"/>
    <property type="match status" value="1"/>
</dbReference>
<comment type="caution">
    <text evidence="11">The sequence shown here is derived from an EMBL/GenBank/DDBJ whole genome shotgun (WGS) entry which is preliminary data.</text>
</comment>
<proteinExistence type="predicted"/>
<dbReference type="RefSeq" id="WP_149728265.1">
    <property type="nucleotide sequence ID" value="NZ_VUJV01000003.1"/>
</dbReference>
<feature type="signal peptide" evidence="7">
    <location>
        <begin position="1"/>
        <end position="29"/>
    </location>
</feature>
<dbReference type="InterPro" id="IPR027268">
    <property type="entry name" value="Peptidase_M4/M1_CTD_sf"/>
</dbReference>
<dbReference type="EMBL" id="VUJV01000003">
    <property type="protein sequence ID" value="KAA1418925.1"/>
    <property type="molecule type" value="Genomic_DNA"/>
</dbReference>
<dbReference type="InterPro" id="IPR013856">
    <property type="entry name" value="Peptidase_M4_domain"/>
</dbReference>
<protein>
    <submittedName>
        <fullName evidence="11">M4 family peptidase</fullName>
    </submittedName>
</protein>
<dbReference type="GO" id="GO:0004222">
    <property type="term" value="F:metalloendopeptidase activity"/>
    <property type="evidence" value="ECO:0007669"/>
    <property type="project" value="InterPro"/>
</dbReference>